<gene>
    <name evidence="3" type="ORF">ALQ51_03195</name>
    <name evidence="2" type="ORF">ALQ53_102719</name>
</gene>
<dbReference type="GO" id="GO:0015074">
    <property type="term" value="P:DNA integration"/>
    <property type="evidence" value="ECO:0007669"/>
    <property type="project" value="InterPro"/>
</dbReference>
<proteinExistence type="predicted"/>
<dbReference type="Proteomes" id="UP000270524">
    <property type="component" value="Unassembled WGS sequence"/>
</dbReference>
<dbReference type="Proteomes" id="UP000269335">
    <property type="component" value="Unassembled WGS sequence"/>
</dbReference>
<keyword evidence="1" id="KW-0233">DNA recombination</keyword>
<organism evidence="3 5">
    <name type="scientific">Pseudomonas cannabina</name>
    <dbReference type="NCBI Taxonomy" id="86840"/>
    <lineage>
        <taxon>Bacteria</taxon>
        <taxon>Pseudomonadati</taxon>
        <taxon>Pseudomonadota</taxon>
        <taxon>Gammaproteobacteria</taxon>
        <taxon>Pseudomonadales</taxon>
        <taxon>Pseudomonadaceae</taxon>
        <taxon>Pseudomonas</taxon>
    </lineage>
</organism>
<evidence type="ECO:0000256" key="1">
    <source>
        <dbReference type="ARBA" id="ARBA00023172"/>
    </source>
</evidence>
<dbReference type="GO" id="GO:0006310">
    <property type="term" value="P:DNA recombination"/>
    <property type="evidence" value="ECO:0007669"/>
    <property type="project" value="UniProtKB-KW"/>
</dbReference>
<accession>A0A3M3RV19</accession>
<dbReference type="EMBL" id="RBPJ01000091">
    <property type="protein sequence ID" value="RMO00271.1"/>
    <property type="molecule type" value="Genomic_DNA"/>
</dbReference>
<evidence type="ECO:0000313" key="2">
    <source>
        <dbReference type="EMBL" id="RMN74939.1"/>
    </source>
</evidence>
<dbReference type="InterPro" id="IPR011010">
    <property type="entry name" value="DNA_brk_join_enz"/>
</dbReference>
<dbReference type="GO" id="GO:0003677">
    <property type="term" value="F:DNA binding"/>
    <property type="evidence" value="ECO:0007669"/>
    <property type="project" value="InterPro"/>
</dbReference>
<evidence type="ECO:0000313" key="3">
    <source>
        <dbReference type="EMBL" id="RMO00271.1"/>
    </source>
</evidence>
<protein>
    <submittedName>
        <fullName evidence="2">Phage integrase family site specific recombinase</fullName>
    </submittedName>
</protein>
<dbReference type="SUPFAM" id="SSF56349">
    <property type="entry name" value="DNA breaking-rejoining enzymes"/>
    <property type="match status" value="1"/>
</dbReference>
<comment type="caution">
    <text evidence="3">The sequence shown here is derived from an EMBL/GenBank/DDBJ whole genome shotgun (WGS) entry which is preliminary data.</text>
</comment>
<sequence>MATERIYGYLEKSGHHLVDSKASLFLPLRGQSTDAGITANGIYALVTSYAKIDGVEVAGLGVHGMRATAATNALEYEADIAKSKPG</sequence>
<dbReference type="InterPro" id="IPR013762">
    <property type="entry name" value="Integrase-like_cat_sf"/>
</dbReference>
<dbReference type="AlphaFoldDB" id="A0A3M3RV19"/>
<name>A0A3M3RV19_PSECA</name>
<dbReference type="EMBL" id="RBPH01000294">
    <property type="protein sequence ID" value="RMN74939.1"/>
    <property type="molecule type" value="Genomic_DNA"/>
</dbReference>
<evidence type="ECO:0000313" key="5">
    <source>
        <dbReference type="Proteomes" id="UP000270524"/>
    </source>
</evidence>
<dbReference type="Gene3D" id="1.10.443.10">
    <property type="entry name" value="Intergrase catalytic core"/>
    <property type="match status" value="1"/>
</dbReference>
<evidence type="ECO:0000313" key="4">
    <source>
        <dbReference type="Proteomes" id="UP000269335"/>
    </source>
</evidence>
<reference evidence="4 5" key="1">
    <citation type="submission" date="2018-08" db="EMBL/GenBank/DDBJ databases">
        <title>Recombination of ecologically and evolutionarily significant loci maintains genetic cohesion in the Pseudomonas syringae species complex.</title>
        <authorList>
            <person name="Dillon M."/>
            <person name="Thakur S."/>
            <person name="Almeida R.N.D."/>
            <person name="Weir B.S."/>
            <person name="Guttman D.S."/>
        </authorList>
    </citation>
    <scope>NUCLEOTIDE SEQUENCE [LARGE SCALE GENOMIC DNA]</scope>
    <source>
        <strain evidence="2 4">ICMP 15201</strain>
        <strain evidence="3 5">ICMP 15203</strain>
    </source>
</reference>